<sequence>MPDLRQAWIARAPSGTWSARPSRIGYQRGVPETFDVNATGELPRVSVDDTGGPPRPSRFRRFRFTLKLIAFVGIAYFAFVTVVPGVRRAAGELQNLNPAFIVLGFGLEIAALYSYSLLTRAALGDAGHLVSSWRLFRIQMSTKALSSIVPGGSAAGSALGYRLMTLSGVPGPDAGFALATAGLGSAVVLNVLFWMALVVSIPIRGVNGGYATAAIAGVLIMSFVGMLVFGLLEGQGRAERIFRWIARRLRLDENRAAAGVKHVAARLEELAADRQLLGRTIGWAAANWLLDAAALWVFLRAFGLSTDLDALLVAFGLANVLAVIPIMPGGLGVIDVALSTALIGFGAPADQAVLGVAAWRLAQFFFPIVLGGVLYGSLRVGPWSIRRRERLQRLRDIAAEQASNPESALDFAARFGHRPRHDGDVSTGSMHRPDPAHQDPAHQDPAHQDPVHQDPVHQDPVHQDPAHQDEEPRAPGH</sequence>
<evidence type="ECO:0000256" key="5">
    <source>
        <dbReference type="ARBA" id="ARBA00023136"/>
    </source>
</evidence>
<dbReference type="NCBIfam" id="TIGR00374">
    <property type="entry name" value="flippase-like domain"/>
    <property type="match status" value="1"/>
</dbReference>
<evidence type="ECO:0000256" key="4">
    <source>
        <dbReference type="ARBA" id="ARBA00022989"/>
    </source>
</evidence>
<evidence type="ECO:0000256" key="6">
    <source>
        <dbReference type="SAM" id="MobiDB-lite"/>
    </source>
</evidence>
<feature type="transmembrane region" description="Helical" evidence="7">
    <location>
        <begin position="364"/>
        <end position="385"/>
    </location>
</feature>
<dbReference type="PANTHER" id="PTHR39087:SF2">
    <property type="entry name" value="UPF0104 MEMBRANE PROTEIN MJ1595"/>
    <property type="match status" value="1"/>
</dbReference>
<feature type="transmembrane region" description="Helical" evidence="7">
    <location>
        <begin position="280"/>
        <end position="299"/>
    </location>
</feature>
<accession>A0A6J6BQW9</accession>
<feature type="region of interest" description="Disordered" evidence="6">
    <location>
        <begin position="416"/>
        <end position="477"/>
    </location>
</feature>
<dbReference type="Pfam" id="PF03706">
    <property type="entry name" value="LPG_synthase_TM"/>
    <property type="match status" value="1"/>
</dbReference>
<feature type="transmembrane region" description="Helical" evidence="7">
    <location>
        <begin position="210"/>
        <end position="232"/>
    </location>
</feature>
<comment type="subcellular location">
    <subcellularLocation>
        <location evidence="1">Cell membrane</location>
        <topology evidence="1">Multi-pass membrane protein</topology>
    </subcellularLocation>
</comment>
<dbReference type="AlphaFoldDB" id="A0A6J6BQW9"/>
<keyword evidence="4 7" id="KW-1133">Transmembrane helix</keyword>
<feature type="transmembrane region" description="Helical" evidence="7">
    <location>
        <begin position="311"/>
        <end position="344"/>
    </location>
</feature>
<keyword evidence="2" id="KW-1003">Cell membrane</keyword>
<protein>
    <submittedName>
        <fullName evidence="8">Unannotated protein</fullName>
    </submittedName>
</protein>
<gene>
    <name evidence="8" type="ORF">UFOPK1493_00291</name>
</gene>
<evidence type="ECO:0000256" key="1">
    <source>
        <dbReference type="ARBA" id="ARBA00004651"/>
    </source>
</evidence>
<evidence type="ECO:0000256" key="3">
    <source>
        <dbReference type="ARBA" id="ARBA00022692"/>
    </source>
</evidence>
<dbReference type="EMBL" id="CAEZSR010000005">
    <property type="protein sequence ID" value="CAB4540739.1"/>
    <property type="molecule type" value="Genomic_DNA"/>
</dbReference>
<reference evidence="8" key="1">
    <citation type="submission" date="2020-05" db="EMBL/GenBank/DDBJ databases">
        <authorList>
            <person name="Chiriac C."/>
            <person name="Salcher M."/>
            <person name="Ghai R."/>
            <person name="Kavagutti S V."/>
        </authorList>
    </citation>
    <scope>NUCLEOTIDE SEQUENCE</scope>
</reference>
<organism evidence="8">
    <name type="scientific">freshwater metagenome</name>
    <dbReference type="NCBI Taxonomy" id="449393"/>
    <lineage>
        <taxon>unclassified sequences</taxon>
        <taxon>metagenomes</taxon>
        <taxon>ecological metagenomes</taxon>
    </lineage>
</organism>
<feature type="compositionally biased region" description="Basic and acidic residues" evidence="6">
    <location>
        <begin position="431"/>
        <end position="477"/>
    </location>
</feature>
<proteinExistence type="predicted"/>
<name>A0A6J6BQW9_9ZZZZ</name>
<feature type="transmembrane region" description="Helical" evidence="7">
    <location>
        <begin position="144"/>
        <end position="164"/>
    </location>
</feature>
<feature type="transmembrane region" description="Helical" evidence="7">
    <location>
        <begin position="176"/>
        <end position="198"/>
    </location>
</feature>
<keyword evidence="5 7" id="KW-0472">Membrane</keyword>
<dbReference type="GO" id="GO:0005886">
    <property type="term" value="C:plasma membrane"/>
    <property type="evidence" value="ECO:0007669"/>
    <property type="project" value="UniProtKB-SubCell"/>
</dbReference>
<feature type="transmembrane region" description="Helical" evidence="7">
    <location>
        <begin position="98"/>
        <end position="123"/>
    </location>
</feature>
<keyword evidence="3 7" id="KW-0812">Transmembrane</keyword>
<evidence type="ECO:0000256" key="7">
    <source>
        <dbReference type="SAM" id="Phobius"/>
    </source>
</evidence>
<dbReference type="InterPro" id="IPR022791">
    <property type="entry name" value="L-PG_synthase/AglD"/>
</dbReference>
<dbReference type="PANTHER" id="PTHR39087">
    <property type="entry name" value="UPF0104 MEMBRANE PROTEIN MJ1595"/>
    <property type="match status" value="1"/>
</dbReference>
<evidence type="ECO:0000313" key="8">
    <source>
        <dbReference type="EMBL" id="CAB4540739.1"/>
    </source>
</evidence>
<feature type="transmembrane region" description="Helical" evidence="7">
    <location>
        <begin position="64"/>
        <end position="86"/>
    </location>
</feature>
<evidence type="ECO:0000256" key="2">
    <source>
        <dbReference type="ARBA" id="ARBA00022475"/>
    </source>
</evidence>